<keyword evidence="2" id="KW-1185">Reference proteome</keyword>
<gene>
    <name evidence="1" type="ORF">AMELA_G00256200</name>
</gene>
<protein>
    <submittedName>
        <fullName evidence="1">Uncharacterized protein</fullName>
    </submittedName>
</protein>
<name>A0A7J5ZRD9_AMEME</name>
<proteinExistence type="predicted"/>
<organism evidence="1 2">
    <name type="scientific">Ameiurus melas</name>
    <name type="common">Black bullhead</name>
    <name type="synonym">Silurus melas</name>
    <dbReference type="NCBI Taxonomy" id="219545"/>
    <lineage>
        <taxon>Eukaryota</taxon>
        <taxon>Metazoa</taxon>
        <taxon>Chordata</taxon>
        <taxon>Craniata</taxon>
        <taxon>Vertebrata</taxon>
        <taxon>Euteleostomi</taxon>
        <taxon>Actinopterygii</taxon>
        <taxon>Neopterygii</taxon>
        <taxon>Teleostei</taxon>
        <taxon>Ostariophysi</taxon>
        <taxon>Siluriformes</taxon>
        <taxon>Ictaluridae</taxon>
        <taxon>Ameiurus</taxon>
    </lineage>
</organism>
<reference evidence="1 2" key="1">
    <citation type="submission" date="2020-02" db="EMBL/GenBank/DDBJ databases">
        <title>A chromosome-scale genome assembly of the black bullhead catfish (Ameiurus melas).</title>
        <authorList>
            <person name="Wen M."/>
            <person name="Zham M."/>
            <person name="Cabau C."/>
            <person name="Klopp C."/>
            <person name="Donnadieu C."/>
            <person name="Roques C."/>
            <person name="Bouchez O."/>
            <person name="Lampietro C."/>
            <person name="Jouanno E."/>
            <person name="Herpin A."/>
            <person name="Louis A."/>
            <person name="Berthelot C."/>
            <person name="Parey E."/>
            <person name="Roest-Crollius H."/>
            <person name="Braasch I."/>
            <person name="Postlethwait J."/>
            <person name="Robinson-Rechavi M."/>
            <person name="Echchiki A."/>
            <person name="Begum T."/>
            <person name="Montfort J."/>
            <person name="Schartl M."/>
            <person name="Bobe J."/>
            <person name="Guiguen Y."/>
        </authorList>
    </citation>
    <scope>NUCLEOTIDE SEQUENCE [LARGE SCALE GENOMIC DNA]</scope>
    <source>
        <strain evidence="1">M_S1</strain>
        <tissue evidence="1">Blood</tissue>
    </source>
</reference>
<dbReference type="Proteomes" id="UP000593565">
    <property type="component" value="Unassembled WGS sequence"/>
</dbReference>
<accession>A0A7J5ZRD9</accession>
<dbReference type="EMBL" id="JAAGNN010000024">
    <property type="protein sequence ID" value="KAF4073212.1"/>
    <property type="molecule type" value="Genomic_DNA"/>
</dbReference>
<comment type="caution">
    <text evidence="1">The sequence shown here is derived from an EMBL/GenBank/DDBJ whole genome shotgun (WGS) entry which is preliminary data.</text>
</comment>
<dbReference type="AlphaFoldDB" id="A0A7J5ZRD9"/>
<evidence type="ECO:0000313" key="1">
    <source>
        <dbReference type="EMBL" id="KAF4073212.1"/>
    </source>
</evidence>
<evidence type="ECO:0000313" key="2">
    <source>
        <dbReference type="Proteomes" id="UP000593565"/>
    </source>
</evidence>
<sequence length="111" mass="13135">MAALQQTKPYGRKYKENLETVKLRCSKEQQSMSVDDLRRYNNRIHMKNTIKSTMASPQVWPARDVAYHHHVRVSAIHAESDESEIRSSQSHRNYCRADVQVPWENLRCFLF</sequence>